<sequence>MSSPSPQPDSLPSPPEFTFANADIRLRIAYKGSEAYAHVSSQALALASPVWKNFLFPPWGNPVSTTPYIDNLAYDGYDREAQYIVARIKEELKKFKSTLAVHPVQELDFTEDNAEALLVLLCVAHMKFSFMPTGLPSRELLIQIAILCKQYICAEMMAPFVQGWLNREFCPDNRLYGLLDRPEATRAPVEDCLYLMFIAFVFKLPKFEIAASWLFHECHLGQLDSIRKIPQGWPVPGTFIDDIIAAREKLIKAFYAIADDLHEALKPTQLEKCLKHDQTCKILWLPDFKRRFSYHGLPFPLRDNYSQLTVRDLYRLDFTSIELRSCVLDMDRKLFHDAASKAKSTKELVWNELYEKIRPTAPGGRTKVEGDDYSGRIEAVTGLWLDRG</sequence>
<gene>
    <name evidence="1" type="ORF">LY89DRAFT_790537</name>
</gene>
<proteinExistence type="predicted"/>
<dbReference type="Proteomes" id="UP000070700">
    <property type="component" value="Unassembled WGS sequence"/>
</dbReference>
<dbReference type="AlphaFoldDB" id="A0A132B2V3"/>
<keyword evidence="2" id="KW-1185">Reference proteome</keyword>
<dbReference type="GeneID" id="28833105"/>
<reference evidence="1 2" key="1">
    <citation type="submission" date="2015-10" db="EMBL/GenBank/DDBJ databases">
        <title>Full genome of DAOMC 229536 Phialocephala scopiformis, a fungal endophyte of spruce producing the potent anti-insectan compound rugulosin.</title>
        <authorList>
            <consortium name="DOE Joint Genome Institute"/>
            <person name="Walker A.K."/>
            <person name="Frasz S.L."/>
            <person name="Seifert K.A."/>
            <person name="Miller J.D."/>
            <person name="Mondo S.J."/>
            <person name="Labutti K."/>
            <person name="Lipzen A."/>
            <person name="Dockter R."/>
            <person name="Kennedy M."/>
            <person name="Grigoriev I.V."/>
            <person name="Spatafora J.W."/>
        </authorList>
    </citation>
    <scope>NUCLEOTIDE SEQUENCE [LARGE SCALE GENOMIC DNA]</scope>
    <source>
        <strain evidence="1 2">CBS 120377</strain>
    </source>
</reference>
<dbReference type="OrthoDB" id="3526904at2759"/>
<name>A0A132B2V3_MOLSC</name>
<dbReference type="KEGG" id="psco:LY89DRAFT_790537"/>
<dbReference type="EMBL" id="KQ947447">
    <property type="protein sequence ID" value="KUJ06369.1"/>
    <property type="molecule type" value="Genomic_DNA"/>
</dbReference>
<dbReference type="RefSeq" id="XP_018060724.1">
    <property type="nucleotide sequence ID" value="XM_018223379.1"/>
</dbReference>
<evidence type="ECO:0000313" key="1">
    <source>
        <dbReference type="EMBL" id="KUJ06369.1"/>
    </source>
</evidence>
<accession>A0A132B2V3</accession>
<evidence type="ECO:0000313" key="2">
    <source>
        <dbReference type="Proteomes" id="UP000070700"/>
    </source>
</evidence>
<organism evidence="1 2">
    <name type="scientific">Mollisia scopiformis</name>
    <name type="common">Conifer needle endophyte fungus</name>
    <name type="synonym">Phialocephala scopiformis</name>
    <dbReference type="NCBI Taxonomy" id="149040"/>
    <lineage>
        <taxon>Eukaryota</taxon>
        <taxon>Fungi</taxon>
        <taxon>Dikarya</taxon>
        <taxon>Ascomycota</taxon>
        <taxon>Pezizomycotina</taxon>
        <taxon>Leotiomycetes</taxon>
        <taxon>Helotiales</taxon>
        <taxon>Mollisiaceae</taxon>
        <taxon>Mollisia</taxon>
    </lineage>
</organism>
<protein>
    <recommendedName>
        <fullName evidence="3">BTB domain-containing protein</fullName>
    </recommendedName>
</protein>
<evidence type="ECO:0008006" key="3">
    <source>
        <dbReference type="Google" id="ProtNLM"/>
    </source>
</evidence>
<dbReference type="InParanoid" id="A0A132B2V3"/>